<feature type="region of interest" description="Disordered" evidence="2">
    <location>
        <begin position="416"/>
        <end position="475"/>
    </location>
</feature>
<dbReference type="GeneTree" id="ENSGT00940000154596"/>
<dbReference type="InterPro" id="IPR050164">
    <property type="entry name" value="Peptidase_C19"/>
</dbReference>
<evidence type="ECO:0000259" key="3">
    <source>
        <dbReference type="PROSITE" id="PS50235"/>
    </source>
</evidence>
<dbReference type="CDD" id="cd02661">
    <property type="entry name" value="Peptidase_C19E"/>
    <property type="match status" value="1"/>
</dbReference>
<evidence type="ECO:0000313" key="5">
    <source>
        <dbReference type="Proteomes" id="UP000265040"/>
    </source>
</evidence>
<feature type="compositionally biased region" description="Basic and acidic residues" evidence="2">
    <location>
        <begin position="851"/>
        <end position="871"/>
    </location>
</feature>
<accession>A0A3Q1IBZ8</accession>
<dbReference type="GO" id="GO:0004843">
    <property type="term" value="F:cysteine-type deubiquitinase activity"/>
    <property type="evidence" value="ECO:0007669"/>
    <property type="project" value="UniProtKB-UniRule"/>
</dbReference>
<dbReference type="InterPro" id="IPR018200">
    <property type="entry name" value="USP_CS"/>
</dbReference>
<dbReference type="STRING" id="64144.ENSATEP00000019122"/>
<evidence type="ECO:0000256" key="1">
    <source>
        <dbReference type="RuleBase" id="RU366025"/>
    </source>
</evidence>
<feature type="compositionally biased region" description="Polar residues" evidence="2">
    <location>
        <begin position="581"/>
        <end position="590"/>
    </location>
</feature>
<dbReference type="Gene3D" id="3.90.70.10">
    <property type="entry name" value="Cysteine proteinases"/>
    <property type="match status" value="2"/>
</dbReference>
<dbReference type="InterPro" id="IPR038765">
    <property type="entry name" value="Papain-like_cys_pep_sf"/>
</dbReference>
<sequence>MTIVDRSSEKSDHESVGCKLSAFTSGDVGMDGSCSSSWAVGPNMPSDSPRLKAQGGCLGPTPGATIFNSTPSSVDRPKEQVISSGDGIDLPQKVLFSPERLNLKWSQVHRIGAGLQNMGNTCFLNSALQCLTYTPPFANYMLTREHSKTCHEPGFCMMCTMQNHIIQVFANSGNVIKPIGVLNELKRIAKHFRYGSQEDAHEFLRYTVDAMQKSCLPGTKLDRQTQATTFIHQVFGGYLRSRVKCLNCKAVSDTFDPFLDVTLEIKTAPSVTKALEQFVKPEQLDGENDVKYPEYLDLQPFMSQTQGEPQVYGLYAVLVHSGFSCHAGHYFCYIKASNGQWYQMNDSSVSVTDIRSVLNQQAYVLFYIKSIDVKKNGDYSHMSHNPGIPGQSSPRPVVIPRINTTVHHNNIGFIGPQLPPHMTKNTLHVNGNGSLRNYPTGSKPSTSSSVVGKSSHGQASSSSISHSISRPTMIPDHDKRQKLSFLIGQGKQNRLSATPSSYSQPSSASSSSSSSSSSTSLSSSQSTSDVQEHNSASSQASCSLSIHPAASESQHLSTPDTRAKTLSEPLPQHTVFCAVSSPPSATATKTHSVASKESASSSAHHGKLVALSPPLESSQSPGGASSVPQKVTIGGDEVKDLPQINGPSAGTEGHSDAKEQHQSKPSSRGNERRYSRDGERDRLNSAWSRDRERHYRDRSRERESDGDRHRYRRDSHDYHHYRSNRDHLPPYNHNRDCESERYRERTMHHPRERDRDRCSNHYHHYHHRYREDSDRERRGHGYTYREESHCRKRRQQDSCESRIIKDKSSSRERESYPSKGGTSLPATVLETSSKSRGNPLAPLSMSGSAPNKEDQNQKRTSDNRSKERDNSSEVSHAKKHKKSKKKKKSKDKERHRESG</sequence>
<gene>
    <name evidence="4" type="primary">USP42</name>
</gene>
<comment type="catalytic activity">
    <reaction evidence="1">
        <text>Thiol-dependent hydrolysis of ester, thioester, amide, peptide and isopeptide bonds formed by the C-terminal Gly of ubiquitin (a 76-residue protein attached to proteins as an intracellular targeting signal).</text>
        <dbReference type="EC" id="3.4.19.12"/>
    </reaction>
</comment>
<dbReference type="GO" id="GO:0016579">
    <property type="term" value="P:protein deubiquitination"/>
    <property type="evidence" value="ECO:0007669"/>
    <property type="project" value="InterPro"/>
</dbReference>
<feature type="compositionally biased region" description="Basic residues" evidence="2">
    <location>
        <begin position="877"/>
        <end position="889"/>
    </location>
</feature>
<feature type="compositionally biased region" description="Low complexity" evidence="2">
    <location>
        <begin position="591"/>
        <end position="603"/>
    </location>
</feature>
<feature type="region of interest" description="Disordered" evidence="2">
    <location>
        <begin position="581"/>
        <end position="737"/>
    </location>
</feature>
<keyword evidence="1" id="KW-0833">Ubl conjugation pathway</keyword>
<keyword evidence="1" id="KW-0378">Hydrolase</keyword>
<dbReference type="InterPro" id="IPR001394">
    <property type="entry name" value="Peptidase_C19_UCH"/>
</dbReference>
<comment type="similarity">
    <text evidence="1">Belongs to the peptidase C19 family.</text>
</comment>
<feature type="compositionally biased region" description="Low complexity" evidence="2">
    <location>
        <begin position="535"/>
        <end position="545"/>
    </location>
</feature>
<dbReference type="Proteomes" id="UP000265040">
    <property type="component" value="Chromosome 19"/>
</dbReference>
<dbReference type="SUPFAM" id="SSF54001">
    <property type="entry name" value="Cysteine proteinases"/>
    <property type="match status" value="1"/>
</dbReference>
<keyword evidence="1" id="KW-0645">Protease</keyword>
<feature type="compositionally biased region" description="Polar residues" evidence="2">
    <location>
        <begin position="820"/>
        <end position="836"/>
    </location>
</feature>
<organism evidence="4 5">
    <name type="scientific">Anabas testudineus</name>
    <name type="common">Climbing perch</name>
    <name type="synonym">Anthias testudineus</name>
    <dbReference type="NCBI Taxonomy" id="64144"/>
    <lineage>
        <taxon>Eukaryota</taxon>
        <taxon>Metazoa</taxon>
        <taxon>Chordata</taxon>
        <taxon>Craniata</taxon>
        <taxon>Vertebrata</taxon>
        <taxon>Euteleostomi</taxon>
        <taxon>Actinopterygii</taxon>
        <taxon>Neopterygii</taxon>
        <taxon>Teleostei</taxon>
        <taxon>Neoteleostei</taxon>
        <taxon>Acanthomorphata</taxon>
        <taxon>Anabantaria</taxon>
        <taxon>Anabantiformes</taxon>
        <taxon>Anabantoidei</taxon>
        <taxon>Anabantidae</taxon>
        <taxon>Anabas</taxon>
    </lineage>
</organism>
<evidence type="ECO:0000313" key="4">
    <source>
        <dbReference type="Ensembl" id="ENSATEP00000019122.3"/>
    </source>
</evidence>
<dbReference type="GO" id="GO:0005829">
    <property type="term" value="C:cytosol"/>
    <property type="evidence" value="ECO:0007669"/>
    <property type="project" value="TreeGrafter"/>
</dbReference>
<feature type="region of interest" description="Disordered" evidence="2">
    <location>
        <begin position="767"/>
        <end position="899"/>
    </location>
</feature>
<protein>
    <recommendedName>
        <fullName evidence="1">Ubiquitin carboxyl-terminal hydrolase</fullName>
        <ecNumber evidence="1">3.4.19.12</ecNumber>
    </recommendedName>
</protein>
<dbReference type="GO" id="GO:0005634">
    <property type="term" value="C:nucleus"/>
    <property type="evidence" value="ECO:0007669"/>
    <property type="project" value="TreeGrafter"/>
</dbReference>
<feature type="compositionally biased region" description="Low complexity" evidence="2">
    <location>
        <begin position="439"/>
        <end position="469"/>
    </location>
</feature>
<dbReference type="EC" id="3.4.19.12" evidence="1"/>
<dbReference type="PROSITE" id="PS50235">
    <property type="entry name" value="USP_3"/>
    <property type="match status" value="1"/>
</dbReference>
<dbReference type="AlphaFoldDB" id="A0A3Q1IBZ8"/>
<dbReference type="GO" id="GO:0042981">
    <property type="term" value="P:regulation of apoptotic process"/>
    <property type="evidence" value="ECO:0007669"/>
    <property type="project" value="TreeGrafter"/>
</dbReference>
<keyword evidence="1" id="KW-0788">Thiol protease</keyword>
<dbReference type="InterPro" id="IPR028889">
    <property type="entry name" value="USP"/>
</dbReference>
<feature type="region of interest" description="Disordered" evidence="2">
    <location>
        <begin position="492"/>
        <end position="565"/>
    </location>
</feature>
<proteinExistence type="inferred from homology"/>
<feature type="compositionally biased region" description="Basic and acidic residues" evidence="2">
    <location>
        <begin position="769"/>
        <end position="816"/>
    </location>
</feature>
<reference evidence="4" key="1">
    <citation type="submission" date="2021-04" db="EMBL/GenBank/DDBJ databases">
        <authorList>
            <consortium name="Wellcome Sanger Institute Data Sharing"/>
        </authorList>
    </citation>
    <scope>NUCLEOTIDE SEQUENCE [LARGE SCALE GENOMIC DNA]</scope>
</reference>
<feature type="compositionally biased region" description="Low complexity" evidence="2">
    <location>
        <begin position="495"/>
        <end position="528"/>
    </location>
</feature>
<feature type="compositionally biased region" description="Polar residues" evidence="2">
    <location>
        <begin position="551"/>
        <end position="560"/>
    </location>
</feature>
<feature type="compositionally biased region" description="Basic and acidic residues" evidence="2">
    <location>
        <begin position="890"/>
        <end position="899"/>
    </location>
</feature>
<feature type="compositionally biased region" description="Basic and acidic residues" evidence="2">
    <location>
        <begin position="669"/>
        <end position="737"/>
    </location>
</feature>
<evidence type="ECO:0000256" key="2">
    <source>
        <dbReference type="SAM" id="MobiDB-lite"/>
    </source>
</evidence>
<reference evidence="4" key="3">
    <citation type="submission" date="2025-09" db="UniProtKB">
        <authorList>
            <consortium name="Ensembl"/>
        </authorList>
    </citation>
    <scope>IDENTIFICATION</scope>
</reference>
<feature type="compositionally biased region" description="Polar residues" evidence="2">
    <location>
        <begin position="423"/>
        <end position="437"/>
    </location>
</feature>
<feature type="domain" description="USP" evidence="3">
    <location>
        <begin position="113"/>
        <end position="370"/>
    </location>
</feature>
<dbReference type="PROSITE" id="PS00973">
    <property type="entry name" value="USP_2"/>
    <property type="match status" value="1"/>
</dbReference>
<dbReference type="Pfam" id="PF00443">
    <property type="entry name" value="UCH"/>
    <property type="match status" value="1"/>
</dbReference>
<reference evidence="4" key="2">
    <citation type="submission" date="2025-08" db="UniProtKB">
        <authorList>
            <consortium name="Ensembl"/>
        </authorList>
    </citation>
    <scope>IDENTIFICATION</scope>
</reference>
<dbReference type="InParanoid" id="A0A3Q1IBZ8"/>
<keyword evidence="5" id="KW-1185">Reference proteome</keyword>
<feature type="compositionally biased region" description="Polar residues" evidence="2">
    <location>
        <begin position="615"/>
        <end position="629"/>
    </location>
</feature>
<dbReference type="Ensembl" id="ENSATET00000019439.3">
    <property type="protein sequence ID" value="ENSATEP00000019122.3"/>
    <property type="gene ID" value="ENSATEG00000013239.3"/>
</dbReference>
<dbReference type="FunFam" id="3.90.70.10:FF:000119">
    <property type="entry name" value="Ubiquitin specific peptidase 36"/>
    <property type="match status" value="1"/>
</dbReference>
<name>A0A3Q1IBZ8_ANATE</name>
<dbReference type="PANTHER" id="PTHR24006">
    <property type="entry name" value="UBIQUITIN CARBOXYL-TERMINAL HYDROLASE"/>
    <property type="match status" value="1"/>
</dbReference>
<dbReference type="PROSITE" id="PS00972">
    <property type="entry name" value="USP_1"/>
    <property type="match status" value="1"/>
</dbReference>
<feature type="compositionally biased region" description="Basic and acidic residues" evidence="2">
    <location>
        <begin position="653"/>
        <end position="662"/>
    </location>
</feature>
<dbReference type="GO" id="GO:0006508">
    <property type="term" value="P:proteolysis"/>
    <property type="evidence" value="ECO:0007669"/>
    <property type="project" value="UniProtKB-KW"/>
</dbReference>
<dbReference type="PANTHER" id="PTHR24006:SF727">
    <property type="entry name" value="UBIQUITIN CARBOXYL-TERMINAL HYDROLASE 42"/>
    <property type="match status" value="1"/>
</dbReference>